<dbReference type="Gene3D" id="3.20.20.140">
    <property type="entry name" value="Metal-dependent hydrolases"/>
    <property type="match status" value="1"/>
</dbReference>
<dbReference type="InterPro" id="IPR032465">
    <property type="entry name" value="ACMSD"/>
</dbReference>
<dbReference type="AlphaFoldDB" id="A0A3N6PLK0"/>
<dbReference type="PANTHER" id="PTHR21240">
    <property type="entry name" value="2-AMINO-3-CARBOXYLMUCONATE-6-SEMIALDEHYDE DECARBOXYLASE"/>
    <property type="match status" value="1"/>
</dbReference>
<feature type="domain" description="Amidohydrolase-related" evidence="2">
    <location>
        <begin position="103"/>
        <end position="376"/>
    </location>
</feature>
<dbReference type="Pfam" id="PF04909">
    <property type="entry name" value="Amidohydro_2"/>
    <property type="match status" value="1"/>
</dbReference>
<keyword evidence="3" id="KW-0378">Hydrolase</keyword>
<dbReference type="InterPro" id="IPR032466">
    <property type="entry name" value="Metal_Hydrolase"/>
</dbReference>
<dbReference type="GO" id="GO:0016831">
    <property type="term" value="F:carboxy-lyase activity"/>
    <property type="evidence" value="ECO:0007669"/>
    <property type="project" value="InterPro"/>
</dbReference>
<organism evidence="3 4">
    <name type="scientific">Natrarchaeobius chitinivorans</name>
    <dbReference type="NCBI Taxonomy" id="1679083"/>
    <lineage>
        <taxon>Archaea</taxon>
        <taxon>Methanobacteriati</taxon>
        <taxon>Methanobacteriota</taxon>
        <taxon>Stenosarchaea group</taxon>
        <taxon>Halobacteria</taxon>
        <taxon>Halobacteriales</taxon>
        <taxon>Natrialbaceae</taxon>
        <taxon>Natrarchaeobius</taxon>
    </lineage>
</organism>
<gene>
    <name evidence="3" type="ORF">EA472_03245</name>
</gene>
<evidence type="ECO:0000256" key="1">
    <source>
        <dbReference type="ARBA" id="ARBA00023239"/>
    </source>
</evidence>
<dbReference type="InterPro" id="IPR006680">
    <property type="entry name" value="Amidohydro-rel"/>
</dbReference>
<evidence type="ECO:0000313" key="3">
    <source>
        <dbReference type="EMBL" id="RQH02330.1"/>
    </source>
</evidence>
<dbReference type="Proteomes" id="UP000281431">
    <property type="component" value="Unassembled WGS sequence"/>
</dbReference>
<protein>
    <submittedName>
        <fullName evidence="3">Amidohydrolase</fullName>
    </submittedName>
</protein>
<keyword evidence="4" id="KW-1185">Reference proteome</keyword>
<dbReference type="GO" id="GO:0019748">
    <property type="term" value="P:secondary metabolic process"/>
    <property type="evidence" value="ECO:0007669"/>
    <property type="project" value="TreeGrafter"/>
</dbReference>
<accession>A0A3N6PLK0</accession>
<dbReference type="GO" id="GO:0005737">
    <property type="term" value="C:cytoplasm"/>
    <property type="evidence" value="ECO:0007669"/>
    <property type="project" value="TreeGrafter"/>
</dbReference>
<keyword evidence="1" id="KW-0456">Lyase</keyword>
<proteinExistence type="predicted"/>
<dbReference type="PANTHER" id="PTHR21240:SF28">
    <property type="entry name" value="ISO-OROTATE DECARBOXYLASE (EUROFUNG)"/>
    <property type="match status" value="1"/>
</dbReference>
<name>A0A3N6PLK0_NATCH</name>
<reference evidence="3 4" key="1">
    <citation type="submission" date="2018-10" db="EMBL/GenBank/DDBJ databases">
        <title>Natrarchaeobius chitinivorans gen. nov., sp. nov., and Natrarchaeobius haloalkaliphilus sp. nov., alkaliphilic, chitin-utilizing haloarchaea from hypersaline alkaline lakes.</title>
        <authorList>
            <person name="Sorokin D.Y."/>
            <person name="Elcheninov A.G."/>
            <person name="Kostrikina N.A."/>
            <person name="Bale N.J."/>
            <person name="Sinninghe Damste J.S."/>
            <person name="Khijniak T.V."/>
            <person name="Kublanov I.V."/>
            <person name="Toshchakov S.V."/>
        </authorList>
    </citation>
    <scope>NUCLEOTIDE SEQUENCE [LARGE SCALE GENOMIC DNA]</scope>
    <source>
        <strain evidence="3 4">AArcht7</strain>
    </source>
</reference>
<dbReference type="OrthoDB" id="189863at2157"/>
<dbReference type="EMBL" id="REFZ01000002">
    <property type="protein sequence ID" value="RQH02330.1"/>
    <property type="molecule type" value="Genomic_DNA"/>
</dbReference>
<evidence type="ECO:0000259" key="2">
    <source>
        <dbReference type="Pfam" id="PF04909"/>
    </source>
</evidence>
<dbReference type="SUPFAM" id="SSF51556">
    <property type="entry name" value="Metallo-dependent hydrolases"/>
    <property type="match status" value="1"/>
</dbReference>
<comment type="caution">
    <text evidence="3">The sequence shown here is derived from an EMBL/GenBank/DDBJ whole genome shotgun (WGS) entry which is preliminary data.</text>
</comment>
<dbReference type="GO" id="GO:0016787">
    <property type="term" value="F:hydrolase activity"/>
    <property type="evidence" value="ECO:0007669"/>
    <property type="project" value="UniProtKB-KW"/>
</dbReference>
<evidence type="ECO:0000313" key="4">
    <source>
        <dbReference type="Proteomes" id="UP000281431"/>
    </source>
</evidence>
<sequence length="376" mass="43022">MSVIDSEQFPLTEEMEEAFVVDVDFHFRAPVDRLMPYMDSAVVKRNLDITGFPPTSCYWFPGYSTPRGAGGLEAHGKLETGEDIVEVMEALGIDMPILTPGYNKLPDSQNVVMKNEIARAYNDYLLEEVLPTDENIKAVGLMQQWEPETAVEEIKRVGDEEDIVGMYGFFGHYDLLGQPKYDQVFEELVARDLPLALHGGGTANWPQKDLIGNSLRTWSEAYGLVHPCRAMMMVGNMIMTGVFDKYPELEVVMIEGGVNWVPFVSERLDEMYNDHPEDIQMTERMHRMGQEYLDKQPSEYLRDNFSFSSQPMNIPDKTKNFEAMLDMTNARDSLMFATDYPHYTVELHNWVLESPAIDDELAERILHKNAESVFRI</sequence>